<accession>A0A7Y4NVW1</accession>
<dbReference type="AlphaFoldDB" id="A0A7Y4NVW1"/>
<sequence>MSFSAFHEPAETAAIRERLLRLYECWNQGDAQAYAACFTEDVDYVAFDGSHIRGRQANAEAHQALFDGVLRGSTLDGEVKSLRFLAPDVALIHTEGVVKLRWQRKAPKGRRSIQTTVAVKREGVWYFTAFQNTRIQPPNAFARLMLRLMTPKRSAAR</sequence>
<evidence type="ECO:0000313" key="2">
    <source>
        <dbReference type="EMBL" id="NOK37748.1"/>
    </source>
</evidence>
<keyword evidence="3" id="KW-1185">Reference proteome</keyword>
<protein>
    <submittedName>
        <fullName evidence="2">SgcJ/EcaC family oxidoreductase</fullName>
    </submittedName>
</protein>
<name>A0A7Y4NVW1_9BACT</name>
<reference evidence="2 3" key="1">
    <citation type="submission" date="2020-05" db="EMBL/GenBank/DDBJ databases">
        <authorList>
            <person name="Whitworth D."/>
        </authorList>
    </citation>
    <scope>NUCLEOTIDE SEQUENCE [LARGE SCALE GENOMIC DNA]</scope>
    <source>
        <strain evidence="2 3">AB043B</strain>
    </source>
</reference>
<dbReference type="Gene3D" id="3.10.450.50">
    <property type="match status" value="1"/>
</dbReference>
<dbReference type="InterPro" id="IPR027843">
    <property type="entry name" value="DUF4440"/>
</dbReference>
<dbReference type="InterPro" id="IPR032710">
    <property type="entry name" value="NTF2-like_dom_sf"/>
</dbReference>
<feature type="domain" description="DUF4440" evidence="1">
    <location>
        <begin position="15"/>
        <end position="125"/>
    </location>
</feature>
<dbReference type="Pfam" id="PF14534">
    <property type="entry name" value="DUF4440"/>
    <property type="match status" value="1"/>
</dbReference>
<organism evidence="2 3">
    <name type="scientific">Corallococcus exercitus</name>
    <dbReference type="NCBI Taxonomy" id="2316736"/>
    <lineage>
        <taxon>Bacteria</taxon>
        <taxon>Pseudomonadati</taxon>
        <taxon>Myxococcota</taxon>
        <taxon>Myxococcia</taxon>
        <taxon>Myxococcales</taxon>
        <taxon>Cystobacterineae</taxon>
        <taxon>Myxococcaceae</taxon>
        <taxon>Corallococcus</taxon>
    </lineage>
</organism>
<dbReference type="EMBL" id="JABFJV010000251">
    <property type="protein sequence ID" value="NOK37748.1"/>
    <property type="molecule type" value="Genomic_DNA"/>
</dbReference>
<evidence type="ECO:0000313" key="3">
    <source>
        <dbReference type="Proteomes" id="UP000563426"/>
    </source>
</evidence>
<dbReference type="InterPro" id="IPR011944">
    <property type="entry name" value="Steroid_delta5-4_isomerase"/>
</dbReference>
<comment type="caution">
    <text evidence="2">The sequence shown here is derived from an EMBL/GenBank/DDBJ whole genome shotgun (WGS) entry which is preliminary data.</text>
</comment>
<dbReference type="SUPFAM" id="SSF54427">
    <property type="entry name" value="NTF2-like"/>
    <property type="match status" value="1"/>
</dbReference>
<proteinExistence type="predicted"/>
<gene>
    <name evidence="2" type="ORF">HMI49_31560</name>
</gene>
<dbReference type="Proteomes" id="UP000563426">
    <property type="component" value="Unassembled WGS sequence"/>
</dbReference>
<dbReference type="NCBIfam" id="TIGR02246">
    <property type="entry name" value="SgcJ/EcaC family oxidoreductase"/>
    <property type="match status" value="1"/>
</dbReference>
<evidence type="ECO:0000259" key="1">
    <source>
        <dbReference type="Pfam" id="PF14534"/>
    </source>
</evidence>